<dbReference type="Proteomes" id="UP001620514">
    <property type="component" value="Unassembled WGS sequence"/>
</dbReference>
<reference evidence="2 3" key="1">
    <citation type="submission" date="2024-11" db="EMBL/GenBank/DDBJ databases">
        <title>Using genomics to understand microbial adaptation to soil warming.</title>
        <authorList>
            <person name="Deangelis K.M. PhD."/>
        </authorList>
    </citation>
    <scope>NUCLEOTIDE SEQUENCE [LARGE SCALE GENOMIC DNA]</scope>
    <source>
        <strain evidence="2 3">GAS97</strain>
    </source>
</reference>
<evidence type="ECO:0000313" key="2">
    <source>
        <dbReference type="EMBL" id="MFK4440026.1"/>
    </source>
</evidence>
<accession>A0ABW8MB41</accession>
<name>A0ABW8MB41_9BURK</name>
<keyword evidence="3" id="KW-1185">Reference proteome</keyword>
<dbReference type="EMBL" id="JBIYDN010000001">
    <property type="protein sequence ID" value="MFK4440026.1"/>
    <property type="molecule type" value="Genomic_DNA"/>
</dbReference>
<evidence type="ECO:0000259" key="1">
    <source>
        <dbReference type="Pfam" id="PF20172"/>
    </source>
</evidence>
<gene>
    <name evidence="2" type="ORF">ABH943_000026</name>
</gene>
<proteinExistence type="predicted"/>
<organism evidence="2 3">
    <name type="scientific">Caballeronia udeis</name>
    <dbReference type="NCBI Taxonomy" id="1232866"/>
    <lineage>
        <taxon>Bacteria</taxon>
        <taxon>Pseudomonadati</taxon>
        <taxon>Pseudomonadota</taxon>
        <taxon>Betaproteobacteria</taxon>
        <taxon>Burkholderiales</taxon>
        <taxon>Burkholderiaceae</taxon>
        <taxon>Caballeronia</taxon>
    </lineage>
</organism>
<evidence type="ECO:0000313" key="3">
    <source>
        <dbReference type="Proteomes" id="UP001620514"/>
    </source>
</evidence>
<feature type="domain" description="DUF6538" evidence="1">
    <location>
        <begin position="10"/>
        <end position="65"/>
    </location>
</feature>
<dbReference type="RefSeq" id="WP_404603819.1">
    <property type="nucleotide sequence ID" value="NZ_JBIYDN010000001.1"/>
</dbReference>
<protein>
    <recommendedName>
        <fullName evidence="1">DUF6538 domain-containing protein</fullName>
    </recommendedName>
</protein>
<comment type="caution">
    <text evidence="2">The sequence shown here is derived from an EMBL/GenBank/DDBJ whole genome shotgun (WGS) entry which is preliminary data.</text>
</comment>
<dbReference type="Pfam" id="PF20172">
    <property type="entry name" value="DUF6538"/>
    <property type="match status" value="1"/>
</dbReference>
<sequence>MPSQFLQRSRHGTVFYFRRRVPSDISLVTGQQQVFKSLGTTDPRQAIIRARALAVQTDQLFAHIRSMPQGEWKGFNVGYTLKIELDGQSRPKALSIEAEPHEHEAVQKALETAMAGFAGLSSASPAAEPSLTLAQAVRDYLAGVTVKPLTLASYEHG</sequence>
<dbReference type="InterPro" id="IPR046668">
    <property type="entry name" value="DUF6538"/>
</dbReference>